<reference evidence="2" key="1">
    <citation type="submission" date="2013-10" db="EMBL/GenBank/DDBJ databases">
        <title>Genome sequencing of Onchocerca volvulus.</title>
        <authorList>
            <person name="Cotton J."/>
            <person name="Tsai J."/>
            <person name="Stanley E."/>
            <person name="Tracey A."/>
            <person name="Holroyd N."/>
            <person name="Lustigman S."/>
            <person name="Berriman M."/>
        </authorList>
    </citation>
    <scope>NUCLEOTIDE SEQUENCE</scope>
</reference>
<keyword evidence="2" id="KW-1185">Reference proteome</keyword>
<proteinExistence type="predicted"/>
<accession>A0A8R1Y3M1</accession>
<protein>
    <submittedName>
        <fullName evidence="1">Uncharacterized protein</fullName>
    </submittedName>
</protein>
<dbReference type="Proteomes" id="UP000024404">
    <property type="component" value="Unassembled WGS sequence"/>
</dbReference>
<sequence length="62" mass="7254">MSEIFVNCNMNDINILKSTITLHENERVLIKRKENCVKKIKGFLRNVQQRCRDANCDKETAS</sequence>
<evidence type="ECO:0000313" key="1">
    <source>
        <dbReference type="EnsemblMetazoa" id="OVOC9430.1"/>
    </source>
</evidence>
<evidence type="ECO:0000313" key="2">
    <source>
        <dbReference type="Proteomes" id="UP000024404"/>
    </source>
</evidence>
<dbReference type="EnsemblMetazoa" id="OVOC9430.1">
    <property type="protein sequence ID" value="OVOC9430.1"/>
    <property type="gene ID" value="WBGene00246239"/>
</dbReference>
<dbReference type="AlphaFoldDB" id="A0A8R1Y3M1"/>
<reference evidence="1" key="2">
    <citation type="submission" date="2022-06" db="UniProtKB">
        <authorList>
            <consortium name="EnsemblMetazoa"/>
        </authorList>
    </citation>
    <scope>IDENTIFICATION</scope>
</reference>
<name>A0A8R1Y3M1_ONCVO</name>
<organism evidence="1 2">
    <name type="scientific">Onchocerca volvulus</name>
    <dbReference type="NCBI Taxonomy" id="6282"/>
    <lineage>
        <taxon>Eukaryota</taxon>
        <taxon>Metazoa</taxon>
        <taxon>Ecdysozoa</taxon>
        <taxon>Nematoda</taxon>
        <taxon>Chromadorea</taxon>
        <taxon>Rhabditida</taxon>
        <taxon>Spirurina</taxon>
        <taxon>Spiruromorpha</taxon>
        <taxon>Filarioidea</taxon>
        <taxon>Onchocercidae</taxon>
        <taxon>Onchocerca</taxon>
    </lineage>
</organism>
<dbReference type="EMBL" id="CMVM020000269">
    <property type="status" value="NOT_ANNOTATED_CDS"/>
    <property type="molecule type" value="Genomic_DNA"/>
</dbReference>
<dbReference type="EnsemblMetazoa" id="OVOC9430.2">
    <property type="protein sequence ID" value="OVOC9430.2"/>
    <property type="gene ID" value="WBGene00246239"/>
</dbReference>